<dbReference type="InterPro" id="IPR023696">
    <property type="entry name" value="Ureohydrolase_dom_sf"/>
</dbReference>
<dbReference type="Proteomes" id="UP000818624">
    <property type="component" value="Chromosome 1"/>
</dbReference>
<dbReference type="GO" id="GO:0004053">
    <property type="term" value="F:arginase activity"/>
    <property type="evidence" value="ECO:0007669"/>
    <property type="project" value="UniProtKB-EC"/>
</dbReference>
<accession>A0ABY8EHS2</accession>
<organism evidence="11 12">
    <name type="scientific">Malassezia furfur</name>
    <name type="common">Pityriasis versicolor infection agent</name>
    <name type="synonym">Pityrosporum furfur</name>
    <dbReference type="NCBI Taxonomy" id="55194"/>
    <lineage>
        <taxon>Eukaryota</taxon>
        <taxon>Fungi</taxon>
        <taxon>Dikarya</taxon>
        <taxon>Basidiomycota</taxon>
        <taxon>Ustilaginomycotina</taxon>
        <taxon>Malasseziomycetes</taxon>
        <taxon>Malasseziales</taxon>
        <taxon>Malasseziaceae</taxon>
        <taxon>Malassezia</taxon>
    </lineage>
</organism>
<sequence>MTTTPFRYMKSKTAALISFPFSGGQPRKGVELGPEALLKAELPKQLESLGWKADLNQSIDWKMVNDMLQDDPDIGTLKNPRSVSKASELLADAVEKSARAGELPLVLGGDHSLGTGSMIGLNRVYPDVATIWVDAHADINTAKTTPSGNLHGCPVSFALGLEGSYVEPFKSWLPNPPIASPNRLVFIGLRDVDEGERKILKEHNIKVFSMHHIDKYGIGKVVEMALDHVNNGTSRRDRPIHLSFDVDAMDPSVAPSTGTPVRGGLTFREGHYICEAIHETGSVVGMDLVEVNPLLETEAAAQTIAVGCSLIRSTLGESLLD</sequence>
<dbReference type="PROSITE" id="PS51409">
    <property type="entry name" value="ARGINASE_2"/>
    <property type="match status" value="1"/>
</dbReference>
<dbReference type="InterPro" id="IPR020855">
    <property type="entry name" value="Ureohydrolase_Mn_BS"/>
</dbReference>
<dbReference type="EC" id="3.5.3.1" evidence="2 10"/>
<evidence type="ECO:0000256" key="3">
    <source>
        <dbReference type="ARBA" id="ARBA00018123"/>
    </source>
</evidence>
<dbReference type="InterPro" id="IPR014033">
    <property type="entry name" value="Arginase"/>
</dbReference>
<dbReference type="PROSITE" id="PS01053">
    <property type="entry name" value="ARGINASE_1"/>
    <property type="match status" value="1"/>
</dbReference>
<evidence type="ECO:0000256" key="7">
    <source>
        <dbReference type="ARBA" id="ARBA00023211"/>
    </source>
</evidence>
<keyword evidence="6 9" id="KW-0378">Hydrolase</keyword>
<dbReference type="PANTHER" id="PTHR43782">
    <property type="entry name" value="ARGINASE"/>
    <property type="match status" value="1"/>
</dbReference>
<dbReference type="PANTHER" id="PTHR43782:SF3">
    <property type="entry name" value="ARGINASE"/>
    <property type="match status" value="1"/>
</dbReference>
<evidence type="ECO:0000256" key="1">
    <source>
        <dbReference type="ARBA" id="ARBA00005098"/>
    </source>
</evidence>
<evidence type="ECO:0000313" key="12">
    <source>
        <dbReference type="Proteomes" id="UP000818624"/>
    </source>
</evidence>
<keyword evidence="4 10" id="KW-0056">Arginine metabolism</keyword>
<gene>
    <name evidence="11" type="primary">CAR1</name>
    <name evidence="11" type="ORF">GLX27_000022</name>
</gene>
<proteinExistence type="inferred from homology"/>
<keyword evidence="7 10" id="KW-0464">Manganese</keyword>
<comment type="pathway">
    <text evidence="1">Nitrogen metabolism; urea cycle; L-ornithine and urea from L-arginine: step 1/1.</text>
</comment>
<comment type="similarity">
    <text evidence="8 9">Belongs to the arginase family.</text>
</comment>
<dbReference type="PRINTS" id="PR00116">
    <property type="entry name" value="ARGINASE"/>
</dbReference>
<keyword evidence="5 10" id="KW-0479">Metal-binding</keyword>
<evidence type="ECO:0000256" key="5">
    <source>
        <dbReference type="ARBA" id="ARBA00022723"/>
    </source>
</evidence>
<evidence type="ECO:0000256" key="4">
    <source>
        <dbReference type="ARBA" id="ARBA00022503"/>
    </source>
</evidence>
<comment type="catalytic activity">
    <reaction evidence="10">
        <text>L-arginine + H2O = urea + L-ornithine</text>
        <dbReference type="Rhea" id="RHEA:20569"/>
        <dbReference type="ChEBI" id="CHEBI:15377"/>
        <dbReference type="ChEBI" id="CHEBI:16199"/>
        <dbReference type="ChEBI" id="CHEBI:32682"/>
        <dbReference type="ChEBI" id="CHEBI:46911"/>
        <dbReference type="EC" id="3.5.3.1"/>
    </reaction>
</comment>
<dbReference type="SUPFAM" id="SSF52768">
    <property type="entry name" value="Arginase/deacetylase"/>
    <property type="match status" value="1"/>
</dbReference>
<comment type="cofactor">
    <cofactor evidence="10">
        <name>Mn(2+)</name>
        <dbReference type="ChEBI" id="CHEBI:29035"/>
    </cofactor>
    <text evidence="10">Binds 2 manganese ions per subunit.</text>
</comment>
<dbReference type="InterPro" id="IPR006035">
    <property type="entry name" value="Ureohydrolase"/>
</dbReference>
<evidence type="ECO:0000256" key="9">
    <source>
        <dbReference type="RuleBase" id="RU003684"/>
    </source>
</evidence>
<dbReference type="EMBL" id="CP046234">
    <property type="protein sequence ID" value="WFD45402.1"/>
    <property type="molecule type" value="Genomic_DNA"/>
</dbReference>
<dbReference type="Gene3D" id="3.40.800.10">
    <property type="entry name" value="Ureohydrolase domain"/>
    <property type="match status" value="1"/>
</dbReference>
<evidence type="ECO:0000256" key="8">
    <source>
        <dbReference type="PROSITE-ProRule" id="PRU00742"/>
    </source>
</evidence>
<dbReference type="NCBIfam" id="TIGR01229">
    <property type="entry name" value="rocF_arginase"/>
    <property type="match status" value="1"/>
</dbReference>
<evidence type="ECO:0000256" key="10">
    <source>
        <dbReference type="RuleBase" id="RU361159"/>
    </source>
</evidence>
<keyword evidence="12" id="KW-1185">Reference proteome</keyword>
<name>A0ABY8EHS2_MALFU</name>
<reference evidence="11 12" key="1">
    <citation type="journal article" date="2020" name="Elife">
        <title>Loss of centromere function drives karyotype evolution in closely related Malassezia species.</title>
        <authorList>
            <person name="Sankaranarayanan S.R."/>
            <person name="Ianiri G."/>
            <person name="Coelho M.A."/>
            <person name="Reza M.H."/>
            <person name="Thimmappa B.C."/>
            <person name="Ganguly P."/>
            <person name="Vadnala R.N."/>
            <person name="Sun S."/>
            <person name="Siddharthan R."/>
            <person name="Tellgren-Roth C."/>
            <person name="Dawson T.L."/>
            <person name="Heitman J."/>
            <person name="Sanyal K."/>
        </authorList>
    </citation>
    <scope>NUCLEOTIDE SEQUENCE [LARGE SCALE GENOMIC DNA]</scope>
    <source>
        <strain evidence="11">CBS14141</strain>
    </source>
</reference>
<dbReference type="CDD" id="cd09989">
    <property type="entry name" value="Arginase"/>
    <property type="match status" value="1"/>
</dbReference>
<evidence type="ECO:0000256" key="6">
    <source>
        <dbReference type="ARBA" id="ARBA00022801"/>
    </source>
</evidence>
<evidence type="ECO:0000313" key="11">
    <source>
        <dbReference type="EMBL" id="WFD45402.1"/>
    </source>
</evidence>
<protein>
    <recommendedName>
        <fullName evidence="3 10">Arginase</fullName>
        <ecNumber evidence="2 10">3.5.3.1</ecNumber>
    </recommendedName>
</protein>
<dbReference type="PIRSF" id="PIRSF036979">
    <property type="entry name" value="Arginase"/>
    <property type="match status" value="1"/>
</dbReference>
<evidence type="ECO:0000256" key="2">
    <source>
        <dbReference type="ARBA" id="ARBA00012168"/>
    </source>
</evidence>
<dbReference type="Pfam" id="PF00491">
    <property type="entry name" value="Arginase"/>
    <property type="match status" value="1"/>
</dbReference>